<keyword evidence="1" id="KW-0175">Coiled coil</keyword>
<proteinExistence type="predicted"/>
<reference evidence="3 4" key="1">
    <citation type="submission" date="2019-07" db="EMBL/GenBank/DDBJ databases">
        <title>Serratia strains were isolated from fresh produce.</title>
        <authorList>
            <person name="Cho G.-S."/>
            <person name="Stein M."/>
            <person name="Lee W."/>
            <person name="Suh S.H."/>
            <person name="Franz C.M.A.P."/>
        </authorList>
    </citation>
    <scope>NUCLEOTIDE SEQUENCE [LARGE SCALE GENOMIC DNA]</scope>
    <source>
        <strain evidence="3 4">S17</strain>
    </source>
</reference>
<name>A0A9X9G078_9GAMM</name>
<dbReference type="RefSeq" id="WP_147839260.1">
    <property type="nucleotide sequence ID" value="NZ_VOUP01000055.1"/>
</dbReference>
<organism evidence="3 4">
    <name type="scientific">Serratia ureilytica</name>
    <dbReference type="NCBI Taxonomy" id="300181"/>
    <lineage>
        <taxon>Bacteria</taxon>
        <taxon>Pseudomonadati</taxon>
        <taxon>Pseudomonadota</taxon>
        <taxon>Gammaproteobacteria</taxon>
        <taxon>Enterobacterales</taxon>
        <taxon>Yersiniaceae</taxon>
        <taxon>Serratia</taxon>
    </lineage>
</organism>
<evidence type="ECO:0000256" key="1">
    <source>
        <dbReference type="SAM" id="Coils"/>
    </source>
</evidence>
<protein>
    <submittedName>
        <fullName evidence="3">Uncharacterized protein</fullName>
    </submittedName>
</protein>
<sequence>MKENVRLQKQVEHLRVQMQQRTPAAGQPGERNEDVRAAELRQLRTQLAQTVAERDALSASLAHLKTQTQAQDTERDNAQRVLQHTVSALQSRLSMLRQHDAADSNQQHVPSGQVQALTEQLTATRATVAQLMTRNEGLEKQNASLSETVRGDAVRSQQTDTLREQLAGANKTASDLKAQLVTAQADKARDDEAQAERVAGLRAKGESLEKVNADLRARLAALQADRLHADKSRDQSVANMQALTKANAGLQEQVGAIASARDAAQKSAHEAAAALAAAQHQAQSDKTQADNAQAAQLARLQAQLREVTQSNTDLKTQLAARAGAAGAKPSGPVPDPAPTSAAAVDLTTPQAQQAYASGVMMAGLLRRTLALQTDLGEKPDTALLLAGVHDGVTGDVRLDKRVLTTQSEAVVARLSAREKAKYDSGLKRLEALTAKQTLLKRNGSMFFVQNRKGKQPIKEGMSLNISLRESTLSGRVLREGKPVQGKYSAQLPYPVQQALMLGGLGGSVDIYCFASDIYPPDNIPEGIFAYTLMKYTVKTAA</sequence>
<dbReference type="EMBL" id="VOUP01000055">
    <property type="protein sequence ID" value="TXE22538.1"/>
    <property type="molecule type" value="Genomic_DNA"/>
</dbReference>
<comment type="caution">
    <text evidence="3">The sequence shown here is derived from an EMBL/GenBank/DDBJ whole genome shotgun (WGS) entry which is preliminary data.</text>
</comment>
<dbReference type="GO" id="GO:0006457">
    <property type="term" value="P:protein folding"/>
    <property type="evidence" value="ECO:0007669"/>
    <property type="project" value="InterPro"/>
</dbReference>
<dbReference type="Proteomes" id="UP000321307">
    <property type="component" value="Unassembled WGS sequence"/>
</dbReference>
<accession>A0A9X9G078</accession>
<evidence type="ECO:0000313" key="3">
    <source>
        <dbReference type="EMBL" id="TXE22538.1"/>
    </source>
</evidence>
<dbReference type="InterPro" id="IPR036944">
    <property type="entry name" value="PPIase_FKBP_N_sf"/>
</dbReference>
<evidence type="ECO:0000313" key="4">
    <source>
        <dbReference type="Proteomes" id="UP000321307"/>
    </source>
</evidence>
<feature type="coiled-coil region" evidence="1">
    <location>
        <begin position="121"/>
        <end position="225"/>
    </location>
</feature>
<feature type="region of interest" description="Disordered" evidence="2">
    <location>
        <begin position="319"/>
        <end position="341"/>
    </location>
</feature>
<gene>
    <name evidence="3" type="ORF">FOT63_25505</name>
</gene>
<dbReference type="AlphaFoldDB" id="A0A9X9G078"/>
<dbReference type="Gene3D" id="1.10.287.460">
    <property type="entry name" value="Peptidyl-prolyl cis-trans isomerase, FKBP-type, N-terminal domain"/>
    <property type="match status" value="1"/>
</dbReference>
<evidence type="ECO:0000256" key="2">
    <source>
        <dbReference type="SAM" id="MobiDB-lite"/>
    </source>
</evidence>